<evidence type="ECO:0000256" key="4">
    <source>
        <dbReference type="ARBA" id="ARBA00022989"/>
    </source>
</evidence>
<feature type="transmembrane region" description="Helical" evidence="6">
    <location>
        <begin position="35"/>
        <end position="56"/>
    </location>
</feature>
<dbReference type="EMBL" id="CM004387">
    <property type="protein sequence ID" value="OAY60034.1"/>
    <property type="molecule type" value="Genomic_DNA"/>
</dbReference>
<keyword evidence="5 6" id="KW-0472">Membrane</keyword>
<dbReference type="InterPro" id="IPR030184">
    <property type="entry name" value="WAT1-related"/>
</dbReference>
<dbReference type="STRING" id="3983.A0A2C9WIQ8"/>
<dbReference type="InterPro" id="IPR037185">
    <property type="entry name" value="EmrE-like"/>
</dbReference>
<evidence type="ECO:0000256" key="1">
    <source>
        <dbReference type="ARBA" id="ARBA00004141"/>
    </source>
</evidence>
<accession>A0A2C9WIQ8</accession>
<evidence type="ECO:0000256" key="5">
    <source>
        <dbReference type="ARBA" id="ARBA00023136"/>
    </source>
</evidence>
<proteinExistence type="inferred from homology"/>
<comment type="caution">
    <text evidence="8">The sequence shown here is derived from an EMBL/GenBank/DDBJ whole genome shotgun (WGS) entry which is preliminary data.</text>
</comment>
<evidence type="ECO:0000256" key="2">
    <source>
        <dbReference type="ARBA" id="ARBA00007635"/>
    </source>
</evidence>
<feature type="transmembrane region" description="Helical" evidence="6">
    <location>
        <begin position="176"/>
        <end position="196"/>
    </location>
</feature>
<keyword evidence="4 6" id="KW-1133">Transmembrane helix</keyword>
<evidence type="ECO:0000313" key="9">
    <source>
        <dbReference type="Proteomes" id="UP000091857"/>
    </source>
</evidence>
<gene>
    <name evidence="8" type="ORF">MANES_01G081100v8</name>
</gene>
<dbReference type="GO" id="GO:0022857">
    <property type="term" value="F:transmembrane transporter activity"/>
    <property type="evidence" value="ECO:0007669"/>
    <property type="project" value="InterPro"/>
</dbReference>
<sequence>MVEDLAIVGGLIGVQFVYAGNSVFSSYLMSLGFTPSTIVIFSTFATFLITSPLAVYFERRKWPKELSFRLMIQLVLISFAGVTLCQSLFLKGIKLTSPALATAMPNLTPALIFLIAWTAGLEKIRLSCVYSKVKIVGTFLCVAGAVLMSLLHSSKSTKDANFLLVSTSDVIFDKQKMIGCFYLMAAVFVLSTNVVLQASTLGDFPAPMSLCAITSLIGVIITAIVQWFQDPNFRITWPFMKFGDLIGYSLLSGGLSGACVSFNGWAMKKRGPVLVSMFSPIGTVISVILSVITFGESIAIGSLGAMLLMFTGLYFVLWAKGKEGYLDGESELDTKKALLS</sequence>
<evidence type="ECO:0000256" key="6">
    <source>
        <dbReference type="RuleBase" id="RU363077"/>
    </source>
</evidence>
<keyword evidence="9" id="KW-1185">Reference proteome</keyword>
<keyword evidence="3 6" id="KW-0812">Transmembrane</keyword>
<evidence type="ECO:0000256" key="3">
    <source>
        <dbReference type="ARBA" id="ARBA00022692"/>
    </source>
</evidence>
<name>A0A2C9WIQ8_MANES</name>
<comment type="subcellular location">
    <subcellularLocation>
        <location evidence="1 6">Membrane</location>
        <topology evidence="1 6">Multi-pass membrane protein</topology>
    </subcellularLocation>
</comment>
<dbReference type="Pfam" id="PF00892">
    <property type="entry name" value="EamA"/>
    <property type="match status" value="2"/>
</dbReference>
<organism evidence="8 9">
    <name type="scientific">Manihot esculenta</name>
    <name type="common">Cassava</name>
    <name type="synonym">Jatropha manihot</name>
    <dbReference type="NCBI Taxonomy" id="3983"/>
    <lineage>
        <taxon>Eukaryota</taxon>
        <taxon>Viridiplantae</taxon>
        <taxon>Streptophyta</taxon>
        <taxon>Embryophyta</taxon>
        <taxon>Tracheophyta</taxon>
        <taxon>Spermatophyta</taxon>
        <taxon>Magnoliopsida</taxon>
        <taxon>eudicotyledons</taxon>
        <taxon>Gunneridae</taxon>
        <taxon>Pentapetalae</taxon>
        <taxon>rosids</taxon>
        <taxon>fabids</taxon>
        <taxon>Malpighiales</taxon>
        <taxon>Euphorbiaceae</taxon>
        <taxon>Crotonoideae</taxon>
        <taxon>Manihoteae</taxon>
        <taxon>Manihot</taxon>
    </lineage>
</organism>
<dbReference type="PANTHER" id="PTHR31218">
    <property type="entry name" value="WAT1-RELATED PROTEIN"/>
    <property type="match status" value="1"/>
</dbReference>
<feature type="domain" description="EamA" evidence="7">
    <location>
        <begin position="177"/>
        <end position="317"/>
    </location>
</feature>
<feature type="transmembrane region" description="Helical" evidence="6">
    <location>
        <begin position="101"/>
        <end position="121"/>
    </location>
</feature>
<reference evidence="9" key="1">
    <citation type="journal article" date="2016" name="Nat. Biotechnol.">
        <title>Sequencing wild and cultivated cassava and related species reveals extensive interspecific hybridization and genetic diversity.</title>
        <authorList>
            <person name="Bredeson J.V."/>
            <person name="Lyons J.B."/>
            <person name="Prochnik S.E."/>
            <person name="Wu G.A."/>
            <person name="Ha C.M."/>
            <person name="Edsinger-Gonzales E."/>
            <person name="Grimwood J."/>
            <person name="Schmutz J."/>
            <person name="Rabbi I.Y."/>
            <person name="Egesi C."/>
            <person name="Nauluvula P."/>
            <person name="Lebot V."/>
            <person name="Ndunguru J."/>
            <person name="Mkamilo G."/>
            <person name="Bart R.S."/>
            <person name="Setter T.L."/>
            <person name="Gleadow R.M."/>
            <person name="Kulakow P."/>
            <person name="Ferguson M.E."/>
            <person name="Rounsley S."/>
            <person name="Rokhsar D.S."/>
        </authorList>
    </citation>
    <scope>NUCLEOTIDE SEQUENCE [LARGE SCALE GENOMIC DNA]</scope>
    <source>
        <strain evidence="9">cv. AM560-2</strain>
    </source>
</reference>
<evidence type="ECO:0000313" key="8">
    <source>
        <dbReference type="EMBL" id="OAY60034.1"/>
    </source>
</evidence>
<evidence type="ECO:0000259" key="7">
    <source>
        <dbReference type="Pfam" id="PF00892"/>
    </source>
</evidence>
<dbReference type="OrthoDB" id="642067at2759"/>
<feature type="transmembrane region" description="Helical" evidence="6">
    <location>
        <begin position="248"/>
        <end position="266"/>
    </location>
</feature>
<protein>
    <recommendedName>
        <fullName evidence="6">WAT1-related protein</fullName>
    </recommendedName>
</protein>
<dbReference type="GO" id="GO:0005886">
    <property type="term" value="C:plasma membrane"/>
    <property type="evidence" value="ECO:0000318"/>
    <property type="project" value="GO_Central"/>
</dbReference>
<feature type="transmembrane region" description="Helical" evidence="6">
    <location>
        <begin position="208"/>
        <end position="228"/>
    </location>
</feature>
<dbReference type="Proteomes" id="UP000091857">
    <property type="component" value="Chromosome 1"/>
</dbReference>
<feature type="transmembrane region" description="Helical" evidence="6">
    <location>
        <begin position="273"/>
        <end position="292"/>
    </location>
</feature>
<comment type="similarity">
    <text evidence="2 6">Belongs to the drug/metabolite transporter (DMT) superfamily. Plant drug/metabolite exporter (P-DME) (TC 2.A.7.4) family.</text>
</comment>
<feature type="domain" description="EamA" evidence="7">
    <location>
        <begin position="11"/>
        <end position="149"/>
    </location>
</feature>
<feature type="transmembrane region" description="Helical" evidence="6">
    <location>
        <begin position="133"/>
        <end position="151"/>
    </location>
</feature>
<dbReference type="SUPFAM" id="SSF103481">
    <property type="entry name" value="Multidrug resistance efflux transporter EmrE"/>
    <property type="match status" value="2"/>
</dbReference>
<dbReference type="Gramene" id="Manes.01G081100.1.v8.1">
    <property type="protein sequence ID" value="Manes.01G081100.1.v8.1.CDS"/>
    <property type="gene ID" value="Manes.01G081100.v8.1"/>
</dbReference>
<feature type="transmembrane region" description="Helical" evidence="6">
    <location>
        <begin position="68"/>
        <end position="89"/>
    </location>
</feature>
<feature type="transmembrane region" description="Helical" evidence="6">
    <location>
        <begin position="298"/>
        <end position="317"/>
    </location>
</feature>
<dbReference type="InterPro" id="IPR000620">
    <property type="entry name" value="EamA_dom"/>
</dbReference>
<dbReference type="AlphaFoldDB" id="A0A2C9WIQ8"/>
<dbReference type="OMA" id="ACSPWED"/>